<evidence type="ECO:0000313" key="5">
    <source>
        <dbReference type="RefSeq" id="XP_009767913.1"/>
    </source>
</evidence>
<dbReference type="GO" id="GO:0003676">
    <property type="term" value="F:nucleic acid binding"/>
    <property type="evidence" value="ECO:0007669"/>
    <property type="project" value="InterPro"/>
</dbReference>
<reference evidence="4" key="1">
    <citation type="journal article" date="2013" name="Genome Biol.">
        <title>Reference genomes and transcriptomes of Nicotiana sylvestris and Nicotiana tomentosiformis.</title>
        <authorList>
            <person name="Sierro N."/>
            <person name="Battey J.N."/>
            <person name="Ouadi S."/>
            <person name="Bovet L."/>
            <person name="Goepfert S."/>
            <person name="Bakaher N."/>
            <person name="Peitsch M.C."/>
            <person name="Ivanov N.V."/>
        </authorList>
    </citation>
    <scope>NUCLEOTIDE SEQUENCE [LARGE SCALE GENOMIC DNA]</scope>
</reference>
<dbReference type="InterPro" id="IPR001878">
    <property type="entry name" value="Znf_CCHC"/>
</dbReference>
<dbReference type="GO" id="GO:0008270">
    <property type="term" value="F:zinc ion binding"/>
    <property type="evidence" value="ECO:0007669"/>
    <property type="project" value="UniProtKB-KW"/>
</dbReference>
<dbReference type="Pfam" id="PF03732">
    <property type="entry name" value="Retrotrans_gag"/>
    <property type="match status" value="1"/>
</dbReference>
<keyword evidence="1" id="KW-0863">Zinc-finger</keyword>
<feature type="region of interest" description="Disordered" evidence="2">
    <location>
        <begin position="393"/>
        <end position="428"/>
    </location>
</feature>
<accession>A0A1U7VNF0</accession>
<evidence type="ECO:0000313" key="4">
    <source>
        <dbReference type="Proteomes" id="UP000189701"/>
    </source>
</evidence>
<keyword evidence="1" id="KW-0479">Metal-binding</keyword>
<protein>
    <submittedName>
        <fullName evidence="5">Uncharacterized protein LOC104218983</fullName>
    </submittedName>
</protein>
<feature type="compositionally biased region" description="Low complexity" evidence="2">
    <location>
        <begin position="106"/>
        <end position="116"/>
    </location>
</feature>
<dbReference type="SUPFAM" id="SSF57756">
    <property type="entry name" value="Retrovirus zinc finger-like domains"/>
    <property type="match status" value="1"/>
</dbReference>
<feature type="compositionally biased region" description="Polar residues" evidence="2">
    <location>
        <begin position="311"/>
        <end position="330"/>
    </location>
</feature>
<dbReference type="Gene3D" id="4.10.60.10">
    <property type="entry name" value="Zinc finger, CCHC-type"/>
    <property type="match status" value="1"/>
</dbReference>
<name>A0A1U7VNF0_NICSY</name>
<dbReference type="InterPro" id="IPR036875">
    <property type="entry name" value="Znf_CCHC_sf"/>
</dbReference>
<sequence length="468" mass="50008">MAPKKRSRLGLGANATPSVTMNHVPDAVGESDSLVLNLPSPFILDPSIPVPAAAEGATTPPADTPDPDAVPVFGPGVSDGDLRGAIHMLTQLVAAQAQRSHDAPTSSSGQGDSASSRVNQFLRLAHPEFTSTDLEADPQDFLDEMYKTLRVMKATETEGVELASYKLKGAAYSWFKMWEDSHGEGRPPTRWDEFVDTFMDHFLPAETMTALATEFEVLKQGMSTMGDRVRRFVQGLSPLVVNEAATTALHSDMNYEKIVGFSQATEARKLKIRAGRESNSRAQSVGHSGRPVQRRGPSGSSQSYDQSSASTLPSAYSYQQSSHSRPGSNSRRPHQSGRPGGRSQQQGRALCPKCGRFHTETCYLDLPVCYRCGARGHIQRDCHAPSQGMGRGFAQLSGSSAATSSARPPAPAGRSAVRGGARGRGGPNRFYALSGRQSAEASPDVATGILSVQAIDCYALIYPGRASL</sequence>
<gene>
    <name evidence="5" type="primary">LOC104218983</name>
</gene>
<dbReference type="STRING" id="4096.A0A1U7VNF0"/>
<feature type="region of interest" description="Disordered" evidence="2">
    <location>
        <begin position="274"/>
        <end position="348"/>
    </location>
</feature>
<dbReference type="SMART" id="SM00343">
    <property type="entry name" value="ZnF_C2HC"/>
    <property type="match status" value="1"/>
</dbReference>
<dbReference type="PANTHER" id="PTHR34482:SF36">
    <property type="entry name" value="RETROTRANSPOSON GAG DOMAIN-CONTAINING PROTEIN"/>
    <property type="match status" value="1"/>
</dbReference>
<feature type="region of interest" description="Disordered" evidence="2">
    <location>
        <begin position="1"/>
        <end position="24"/>
    </location>
</feature>
<feature type="compositionally biased region" description="Low complexity" evidence="2">
    <location>
        <begin position="298"/>
        <end position="310"/>
    </location>
</feature>
<dbReference type="RefSeq" id="XP_009767913.1">
    <property type="nucleotide sequence ID" value="XM_009769611.1"/>
</dbReference>
<dbReference type="InterPro" id="IPR005162">
    <property type="entry name" value="Retrotrans_gag_dom"/>
</dbReference>
<dbReference type="AlphaFoldDB" id="A0A1U7VNF0"/>
<keyword evidence="4" id="KW-1185">Reference proteome</keyword>
<evidence type="ECO:0000256" key="2">
    <source>
        <dbReference type="SAM" id="MobiDB-lite"/>
    </source>
</evidence>
<feature type="region of interest" description="Disordered" evidence="2">
    <location>
        <begin position="96"/>
        <end position="116"/>
    </location>
</feature>
<dbReference type="Proteomes" id="UP000189701">
    <property type="component" value="Unplaced"/>
</dbReference>
<evidence type="ECO:0000259" key="3">
    <source>
        <dbReference type="PROSITE" id="PS50158"/>
    </source>
</evidence>
<organism evidence="4 5">
    <name type="scientific">Nicotiana sylvestris</name>
    <name type="common">Wood tobacco</name>
    <name type="synonym">South American tobacco</name>
    <dbReference type="NCBI Taxonomy" id="4096"/>
    <lineage>
        <taxon>Eukaryota</taxon>
        <taxon>Viridiplantae</taxon>
        <taxon>Streptophyta</taxon>
        <taxon>Embryophyta</taxon>
        <taxon>Tracheophyta</taxon>
        <taxon>Spermatophyta</taxon>
        <taxon>Magnoliopsida</taxon>
        <taxon>eudicotyledons</taxon>
        <taxon>Gunneridae</taxon>
        <taxon>Pentapetalae</taxon>
        <taxon>asterids</taxon>
        <taxon>lamiids</taxon>
        <taxon>Solanales</taxon>
        <taxon>Solanaceae</taxon>
        <taxon>Nicotianoideae</taxon>
        <taxon>Nicotianeae</taxon>
        <taxon>Nicotiana</taxon>
    </lineage>
</organism>
<feature type="compositionally biased region" description="Low complexity" evidence="2">
    <location>
        <begin position="397"/>
        <end position="419"/>
    </location>
</feature>
<keyword evidence="1" id="KW-0862">Zinc</keyword>
<dbReference type="PROSITE" id="PS50158">
    <property type="entry name" value="ZF_CCHC"/>
    <property type="match status" value="1"/>
</dbReference>
<evidence type="ECO:0000256" key="1">
    <source>
        <dbReference type="PROSITE-ProRule" id="PRU00047"/>
    </source>
</evidence>
<dbReference type="PANTHER" id="PTHR34482">
    <property type="entry name" value="DNA DAMAGE-INDUCIBLE PROTEIN 1-LIKE"/>
    <property type="match status" value="1"/>
</dbReference>
<feature type="domain" description="CCHC-type" evidence="3">
    <location>
        <begin position="369"/>
        <end position="382"/>
    </location>
</feature>
<dbReference type="Pfam" id="PF00098">
    <property type="entry name" value="zf-CCHC"/>
    <property type="match status" value="1"/>
</dbReference>
<proteinExistence type="predicted"/>
<reference evidence="5" key="2">
    <citation type="submission" date="2025-08" db="UniProtKB">
        <authorList>
            <consortium name="RefSeq"/>
        </authorList>
    </citation>
    <scope>IDENTIFICATION</scope>
    <source>
        <tissue evidence="5">Leaf</tissue>
    </source>
</reference>